<proteinExistence type="predicted"/>
<evidence type="ECO:0000313" key="2">
    <source>
        <dbReference type="EMBL" id="BAY84751.1"/>
    </source>
</evidence>
<organism evidence="2 3">
    <name type="scientific">Calothrix parasitica NIES-267</name>
    <dbReference type="NCBI Taxonomy" id="1973488"/>
    <lineage>
        <taxon>Bacteria</taxon>
        <taxon>Bacillati</taxon>
        <taxon>Cyanobacteriota</taxon>
        <taxon>Cyanophyceae</taxon>
        <taxon>Nostocales</taxon>
        <taxon>Calotrichaceae</taxon>
        <taxon>Calothrix</taxon>
    </lineage>
</organism>
<reference evidence="2 3" key="1">
    <citation type="submission" date="2017-06" db="EMBL/GenBank/DDBJ databases">
        <title>Genome sequencing of cyanobaciteial culture collection at National Institute for Environmental Studies (NIES).</title>
        <authorList>
            <person name="Hirose Y."/>
            <person name="Shimura Y."/>
            <person name="Fujisawa T."/>
            <person name="Nakamura Y."/>
            <person name="Kawachi M."/>
        </authorList>
    </citation>
    <scope>NUCLEOTIDE SEQUENCE [LARGE SCALE GENOMIC DNA]</scope>
    <source>
        <strain evidence="2 3">NIES-267</strain>
    </source>
</reference>
<dbReference type="InterPro" id="IPR027417">
    <property type="entry name" value="P-loop_NTPase"/>
</dbReference>
<feature type="region of interest" description="Disordered" evidence="1">
    <location>
        <begin position="137"/>
        <end position="157"/>
    </location>
</feature>
<evidence type="ECO:0000313" key="3">
    <source>
        <dbReference type="Proteomes" id="UP000218418"/>
    </source>
</evidence>
<sequence>MSRNHKKGRYSNKQQPCPVCGNTKGSCKINDDGSIYCFHSTPNSVPSGYVHVRELSDGMGHSFISSYVVDELLTAAKTLQSQGKRASCKEISDLTRRPSSWAITFGRASLNAVQKAYPSHFSQSNKLNAHHCATLRETKKQNNQPPPLDTKEKKNVSFSSVVSEEERDKQYRSILSAIPLNQTHLNHLTDIRGLGDFVDLVGFRSWSKQLVENVSADLPGVVTADSNLYLSGQSGLFLPIHNEFQQIIAFQIRPDDTSSGKYKWGSSAPKGGNSPRLDNGEMPLAFCRPESIELPSIGLAEGVLKAWSAACNLKQIIIGASGAAWDCSPKLFKRYLEKAATEQNTSLSELVIDLYVDAGMLSNQHIMLRYHETIKLLQEWECKIRIAWWGQFNKDDLDIDDLILQGKRHTVTYISIDEWMKLWSDDIRNYLLYKSVQFNTSDWSAPVQHPYRSELGYWKKVNTEWKWIPKAGFSFIVERELVGTNDNYGGLVLQVKRTYDPPLEQHRVVVPAEAFNKVTDFINCLSRATGKVYFVNKLKVDELHKYLHKELSAYRERGGKPYKLSERLGRQSDGTWVFHDCQISKDGTIITEEESGWVLNERLIASEKIPVPKINTQPEPNVLPRLVNSMRNFFGAEGFMPALFTAAFSVAGLFYDEIQQEEGFFPVLGLYGDAGTGKTLAAVTALSLLGFDHRAKINKASESAYHERFKLMGGLTQFLDDPDKTQISWVCQQIKSQFGGGSRSVRENNQDPHSPLIVASNYSIGDDDPIILSRLIRLEFAGNPNPAAFPELRAMSRICSSALPDLIKIGYDQKGIKDLESQLIVKLPAAHARLASSLALIGYYALKVAQLSGVVSTEEVWAYLSLLCGEANEDESKKASLDDFVDKLLVLRSQTEVGEWNCRLITEDGNPENGNYKSLAVYLHGVWSLMSRYFKNNLPYSQKMIRQQIEKVGGKTYSKQKFHCDRDSSITYQRLKVNVRADVDGEIILPKPPEMVTRSCVEIPIELLKERLSSFESGFEQFSQGSQTVVTKKAVGNRQSAVGNKY</sequence>
<protein>
    <recommendedName>
        <fullName evidence="4">DUF927 domain-containing protein</fullName>
    </recommendedName>
</protein>
<dbReference type="EMBL" id="AP018227">
    <property type="protein sequence ID" value="BAY84751.1"/>
    <property type="molecule type" value="Genomic_DNA"/>
</dbReference>
<dbReference type="OrthoDB" id="517865at2"/>
<accession>A0A1Z4LUB7</accession>
<evidence type="ECO:0008006" key="4">
    <source>
        <dbReference type="Google" id="ProtNLM"/>
    </source>
</evidence>
<dbReference type="AlphaFoldDB" id="A0A1Z4LUB7"/>
<dbReference type="Proteomes" id="UP000218418">
    <property type="component" value="Chromosome"/>
</dbReference>
<keyword evidence="3" id="KW-1185">Reference proteome</keyword>
<evidence type="ECO:0000256" key="1">
    <source>
        <dbReference type="SAM" id="MobiDB-lite"/>
    </source>
</evidence>
<gene>
    <name evidence="2" type="ORF">NIES267_42470</name>
</gene>
<name>A0A1Z4LUB7_9CYAN</name>
<dbReference type="SUPFAM" id="SSF52540">
    <property type="entry name" value="P-loop containing nucleoside triphosphate hydrolases"/>
    <property type="match status" value="1"/>
</dbReference>